<keyword evidence="2" id="KW-1185">Reference proteome</keyword>
<protein>
    <submittedName>
        <fullName evidence="3">Uncharacterized protein</fullName>
    </submittedName>
</protein>
<name>A0A0M3I3Z9_ASCLU</name>
<organism evidence="2 3">
    <name type="scientific">Ascaris lumbricoides</name>
    <name type="common">Giant roundworm</name>
    <dbReference type="NCBI Taxonomy" id="6252"/>
    <lineage>
        <taxon>Eukaryota</taxon>
        <taxon>Metazoa</taxon>
        <taxon>Ecdysozoa</taxon>
        <taxon>Nematoda</taxon>
        <taxon>Chromadorea</taxon>
        <taxon>Rhabditida</taxon>
        <taxon>Spirurina</taxon>
        <taxon>Ascaridomorpha</taxon>
        <taxon>Ascaridoidea</taxon>
        <taxon>Ascarididae</taxon>
        <taxon>Ascaris</taxon>
    </lineage>
</organism>
<accession>A0A0M3I3Z9</accession>
<evidence type="ECO:0000256" key="1">
    <source>
        <dbReference type="SAM" id="MobiDB-lite"/>
    </source>
</evidence>
<dbReference type="Proteomes" id="UP000036681">
    <property type="component" value="Unplaced"/>
</dbReference>
<dbReference type="AlphaFoldDB" id="A0A0M3I3Z9"/>
<proteinExistence type="predicted"/>
<dbReference type="WBParaSite" id="ALUE_0001144101-mRNA-1">
    <property type="protein sequence ID" value="ALUE_0001144101-mRNA-1"/>
    <property type="gene ID" value="ALUE_0001144101"/>
</dbReference>
<evidence type="ECO:0000313" key="2">
    <source>
        <dbReference type="Proteomes" id="UP000036681"/>
    </source>
</evidence>
<evidence type="ECO:0000313" key="3">
    <source>
        <dbReference type="WBParaSite" id="ALUE_0001144101-mRNA-1"/>
    </source>
</evidence>
<feature type="region of interest" description="Disordered" evidence="1">
    <location>
        <begin position="143"/>
        <end position="162"/>
    </location>
</feature>
<reference evidence="3" key="1">
    <citation type="submission" date="2017-02" db="UniProtKB">
        <authorList>
            <consortium name="WormBaseParasite"/>
        </authorList>
    </citation>
    <scope>IDENTIFICATION</scope>
</reference>
<sequence>MFGGHFDICQSVDLETHWPHFDTHSTIVFDIHLLITTFITHLPADFDIHSPTDFDISFTGQLGYLFTVYSTFIRLRLDILSPVNSTQFATTSTSLAGQFNFVLAVVSTLIGTSIRFAPSGETTAIVWRYQSMIRNVQLRSESFLSSPTRPPPGTGLEREWPR</sequence>